<dbReference type="AlphaFoldDB" id="A0AA88YL16"/>
<gene>
    <name evidence="7" type="ORF">FSP39_020521</name>
</gene>
<dbReference type="GO" id="GO:0016236">
    <property type="term" value="P:macroautophagy"/>
    <property type="evidence" value="ECO:0007669"/>
    <property type="project" value="TreeGrafter"/>
</dbReference>
<comment type="caution">
    <text evidence="7">The sequence shown here is derived from an EMBL/GenBank/DDBJ whole genome shotgun (WGS) entry which is preliminary data.</text>
</comment>
<accession>A0AA88YL16</accession>
<dbReference type="PANTHER" id="PTHR21389:SF0">
    <property type="entry name" value="ETOPOSIDE-INDUCED PROTEIN 2.4 HOMOLOG"/>
    <property type="match status" value="1"/>
</dbReference>
<name>A0AA88YL16_PINIB</name>
<keyword evidence="3 6" id="KW-1133">Transmembrane helix</keyword>
<comment type="subcellular location">
    <subcellularLocation>
        <location evidence="1">Membrane</location>
        <topology evidence="1">Multi-pass membrane protein</topology>
    </subcellularLocation>
</comment>
<keyword evidence="2 6" id="KW-0812">Transmembrane</keyword>
<sequence>MSLLYSLYAFEYKWFNMGKEVHTRLTSIETTWPYYVGFGLPMAVLTTLHPSVIISGGIFALLFPLFIISANEADETSQVFSGPPLRLFAVVVAVTNAVFRHSITVKGRQPTMFKSQQSSPQKKAHFSQTHR</sequence>
<evidence type="ECO:0000256" key="3">
    <source>
        <dbReference type="ARBA" id="ARBA00022989"/>
    </source>
</evidence>
<feature type="region of interest" description="Disordered" evidence="5">
    <location>
        <begin position="110"/>
        <end position="131"/>
    </location>
</feature>
<protein>
    <submittedName>
        <fullName evidence="7">Uncharacterized protein</fullName>
    </submittedName>
</protein>
<dbReference type="PANTHER" id="PTHR21389">
    <property type="entry name" value="P53 INDUCED PROTEIN"/>
    <property type="match status" value="1"/>
</dbReference>
<dbReference type="EMBL" id="VSWD01000002">
    <property type="protein sequence ID" value="KAK3107708.1"/>
    <property type="molecule type" value="Genomic_DNA"/>
</dbReference>
<keyword evidence="8" id="KW-1185">Reference proteome</keyword>
<evidence type="ECO:0000256" key="1">
    <source>
        <dbReference type="ARBA" id="ARBA00004141"/>
    </source>
</evidence>
<feature type="transmembrane region" description="Helical" evidence="6">
    <location>
        <begin position="48"/>
        <end position="68"/>
    </location>
</feature>
<feature type="compositionally biased region" description="Polar residues" evidence="5">
    <location>
        <begin position="112"/>
        <end position="121"/>
    </location>
</feature>
<feature type="compositionally biased region" description="Basic residues" evidence="5">
    <location>
        <begin position="122"/>
        <end position="131"/>
    </location>
</feature>
<dbReference type="GO" id="GO:0016020">
    <property type="term" value="C:membrane"/>
    <property type="evidence" value="ECO:0007669"/>
    <property type="project" value="UniProtKB-SubCell"/>
</dbReference>
<organism evidence="7 8">
    <name type="scientific">Pinctada imbricata</name>
    <name type="common">Atlantic pearl-oyster</name>
    <name type="synonym">Pinctada martensii</name>
    <dbReference type="NCBI Taxonomy" id="66713"/>
    <lineage>
        <taxon>Eukaryota</taxon>
        <taxon>Metazoa</taxon>
        <taxon>Spiralia</taxon>
        <taxon>Lophotrochozoa</taxon>
        <taxon>Mollusca</taxon>
        <taxon>Bivalvia</taxon>
        <taxon>Autobranchia</taxon>
        <taxon>Pteriomorphia</taxon>
        <taxon>Pterioida</taxon>
        <taxon>Pterioidea</taxon>
        <taxon>Pteriidae</taxon>
        <taxon>Pinctada</taxon>
    </lineage>
</organism>
<evidence type="ECO:0000313" key="7">
    <source>
        <dbReference type="EMBL" id="KAK3107708.1"/>
    </source>
</evidence>
<dbReference type="GO" id="GO:0005783">
    <property type="term" value="C:endoplasmic reticulum"/>
    <property type="evidence" value="ECO:0007669"/>
    <property type="project" value="TreeGrafter"/>
</dbReference>
<evidence type="ECO:0000256" key="6">
    <source>
        <dbReference type="SAM" id="Phobius"/>
    </source>
</evidence>
<proteinExistence type="predicted"/>
<evidence type="ECO:0000256" key="5">
    <source>
        <dbReference type="SAM" id="MobiDB-lite"/>
    </source>
</evidence>
<evidence type="ECO:0000256" key="4">
    <source>
        <dbReference type="ARBA" id="ARBA00023136"/>
    </source>
</evidence>
<keyword evidence="4 6" id="KW-0472">Membrane</keyword>
<dbReference type="Proteomes" id="UP001186944">
    <property type="component" value="Unassembled WGS sequence"/>
</dbReference>
<evidence type="ECO:0000313" key="8">
    <source>
        <dbReference type="Proteomes" id="UP001186944"/>
    </source>
</evidence>
<reference evidence="7" key="1">
    <citation type="submission" date="2019-08" db="EMBL/GenBank/DDBJ databases">
        <title>The improved chromosome-level genome for the pearl oyster Pinctada fucata martensii using PacBio sequencing and Hi-C.</title>
        <authorList>
            <person name="Zheng Z."/>
        </authorList>
    </citation>
    <scope>NUCLEOTIDE SEQUENCE</scope>
    <source>
        <strain evidence="7">ZZ-2019</strain>
        <tissue evidence="7">Adductor muscle</tissue>
    </source>
</reference>
<evidence type="ECO:0000256" key="2">
    <source>
        <dbReference type="ARBA" id="ARBA00022692"/>
    </source>
</evidence>